<dbReference type="EMBL" id="JBBUTF010000014">
    <property type="protein sequence ID" value="MEK8027487.1"/>
    <property type="molecule type" value="Genomic_DNA"/>
</dbReference>
<evidence type="ECO:0000313" key="1">
    <source>
        <dbReference type="EMBL" id="MEK8027487.1"/>
    </source>
</evidence>
<dbReference type="RefSeq" id="WP_341375262.1">
    <property type="nucleotide sequence ID" value="NZ_JBBUTF010000014.1"/>
</dbReference>
<dbReference type="Proteomes" id="UP001368500">
    <property type="component" value="Unassembled WGS sequence"/>
</dbReference>
<name>A0ABU9BC50_9BURK</name>
<organism evidence="1 2">
    <name type="scientific">Pseudaquabacterium rugosum</name>
    <dbReference type="NCBI Taxonomy" id="2984194"/>
    <lineage>
        <taxon>Bacteria</taxon>
        <taxon>Pseudomonadati</taxon>
        <taxon>Pseudomonadota</taxon>
        <taxon>Betaproteobacteria</taxon>
        <taxon>Burkholderiales</taxon>
        <taxon>Sphaerotilaceae</taxon>
        <taxon>Pseudaquabacterium</taxon>
    </lineage>
</organism>
<comment type="caution">
    <text evidence="1">The sequence shown here is derived from an EMBL/GenBank/DDBJ whole genome shotgun (WGS) entry which is preliminary data.</text>
</comment>
<protein>
    <submittedName>
        <fullName evidence="1">Polyhydroxyalkanoate granule-associated phasin</fullName>
    </submittedName>
</protein>
<proteinExistence type="predicted"/>
<gene>
    <name evidence="1" type="ORF">AACH11_16105</name>
</gene>
<dbReference type="NCBIfam" id="NF045536">
    <property type="entry name" value="phasin_PhaP6"/>
    <property type="match status" value="1"/>
</dbReference>
<evidence type="ECO:0000313" key="2">
    <source>
        <dbReference type="Proteomes" id="UP001368500"/>
    </source>
</evidence>
<reference evidence="1 2" key="1">
    <citation type="submission" date="2024-04" db="EMBL/GenBank/DDBJ databases">
        <title>Novel species of the genus Ideonella isolated from streams.</title>
        <authorList>
            <person name="Lu H."/>
        </authorList>
    </citation>
    <scope>NUCLEOTIDE SEQUENCE [LARGE SCALE GENOMIC DNA]</scope>
    <source>
        <strain evidence="1 2">BYS139W</strain>
    </source>
</reference>
<accession>A0ABU9BC50</accession>
<sequence>MQRVFDKSVELGIAAPQVIAQRVQRMLTAGPVPSARDQREFLRMGSEKVTAFQQSWMAMGLTWWQQSLQAQQQWLQACAGLNPLAPMHTLGTLSGWWMRPATMANRVLDAGLAPVHAKAVGNARRLARESRRRPLAR</sequence>
<keyword evidence="2" id="KW-1185">Reference proteome</keyword>
<dbReference type="InterPro" id="IPR053785">
    <property type="entry name" value="PhaP6-like"/>
</dbReference>